<feature type="binding site" evidence="6">
    <location>
        <position position="716"/>
    </location>
    <ligand>
        <name>Mg(2+)</name>
        <dbReference type="ChEBI" id="CHEBI:18420"/>
        <label>1</label>
    </ligand>
</feature>
<evidence type="ECO:0000256" key="1">
    <source>
        <dbReference type="ARBA" id="ARBA00007092"/>
    </source>
</evidence>
<evidence type="ECO:0000256" key="2">
    <source>
        <dbReference type="ARBA" id="ARBA00022723"/>
    </source>
</evidence>
<keyword evidence="11" id="KW-1185">Reference proteome</keyword>
<feature type="compositionally biased region" description="Gly residues" evidence="8">
    <location>
        <begin position="274"/>
        <end position="285"/>
    </location>
</feature>
<reference evidence="10 11" key="1">
    <citation type="journal article" date="2018" name="Cell">
        <title>The Chara Genome: Secondary Complexity and Implications for Plant Terrestrialization.</title>
        <authorList>
            <person name="Nishiyama T."/>
            <person name="Sakayama H."/>
            <person name="Vries J.D."/>
            <person name="Buschmann H."/>
            <person name="Saint-Marcoux D."/>
            <person name="Ullrich K.K."/>
            <person name="Haas F.B."/>
            <person name="Vanderstraeten L."/>
            <person name="Becker D."/>
            <person name="Lang D."/>
            <person name="Vosolsobe S."/>
            <person name="Rombauts S."/>
            <person name="Wilhelmsson P.K.I."/>
            <person name="Janitza P."/>
            <person name="Kern R."/>
            <person name="Heyl A."/>
            <person name="Rumpler F."/>
            <person name="Villalobos L.I.A.C."/>
            <person name="Clay J.M."/>
            <person name="Skokan R."/>
            <person name="Toyoda A."/>
            <person name="Suzuki Y."/>
            <person name="Kagoshima H."/>
            <person name="Schijlen E."/>
            <person name="Tajeshwar N."/>
            <person name="Catarino B."/>
            <person name="Hetherington A.J."/>
            <person name="Saltykova A."/>
            <person name="Bonnot C."/>
            <person name="Breuninger H."/>
            <person name="Symeonidi A."/>
            <person name="Radhakrishnan G.V."/>
            <person name="Van Nieuwerburgh F."/>
            <person name="Deforce D."/>
            <person name="Chang C."/>
            <person name="Karol K.G."/>
            <person name="Hedrich R."/>
            <person name="Ulvskov P."/>
            <person name="Glockner G."/>
            <person name="Delwiche C.F."/>
            <person name="Petrasek J."/>
            <person name="Van de Peer Y."/>
            <person name="Friml J."/>
            <person name="Beilby M."/>
            <person name="Dolan L."/>
            <person name="Kohara Y."/>
            <person name="Sugano S."/>
            <person name="Fujiyama A."/>
            <person name="Delaux P.-M."/>
            <person name="Quint M."/>
            <person name="TheiBen G."/>
            <person name="Hagemann M."/>
            <person name="Harholt J."/>
            <person name="Dunand C."/>
            <person name="Zachgo S."/>
            <person name="Langdale J."/>
            <person name="Maumus F."/>
            <person name="Straeten D.V.D."/>
            <person name="Gould S.B."/>
            <person name="Rensing S.A."/>
        </authorList>
    </citation>
    <scope>NUCLEOTIDE SEQUENCE [LARGE SCALE GENOMIC DNA]</scope>
    <source>
        <strain evidence="10 11">S276</strain>
    </source>
</reference>
<dbReference type="GO" id="GO:0046872">
    <property type="term" value="F:metal ion binding"/>
    <property type="evidence" value="ECO:0007669"/>
    <property type="project" value="UniProtKB-KW"/>
</dbReference>
<dbReference type="Pfam" id="PF03372">
    <property type="entry name" value="Exo_endo_phos"/>
    <property type="match status" value="1"/>
</dbReference>
<dbReference type="AlphaFoldDB" id="A0A388LQL4"/>
<protein>
    <recommendedName>
        <fullName evidence="9">Endonuclease/exonuclease/phosphatase domain-containing protein</fullName>
    </recommendedName>
</protein>
<keyword evidence="4 6" id="KW-0460">Magnesium</keyword>
<feature type="compositionally biased region" description="Basic and acidic residues" evidence="8">
    <location>
        <begin position="460"/>
        <end position="475"/>
    </location>
</feature>
<accession>A0A388LQL4</accession>
<name>A0A388LQL4_CHABU</name>
<dbReference type="Proteomes" id="UP000265515">
    <property type="component" value="Unassembled WGS sequence"/>
</dbReference>
<feature type="binding site" evidence="6">
    <location>
        <position position="901"/>
    </location>
    <ligand>
        <name>Mg(2+)</name>
        <dbReference type="ChEBI" id="CHEBI:18420"/>
        <label>1</label>
    </ligand>
</feature>
<dbReference type="SUPFAM" id="SSF56219">
    <property type="entry name" value="DNase I-like"/>
    <property type="match status" value="1"/>
</dbReference>
<evidence type="ECO:0000313" key="10">
    <source>
        <dbReference type="EMBL" id="GBG84549.1"/>
    </source>
</evidence>
<dbReference type="PANTHER" id="PTHR22748:SF4">
    <property type="entry name" value="DNA-(APURINIC OR APYRIMIDINIC SITE) ENDONUCLEASE 2"/>
    <property type="match status" value="1"/>
</dbReference>
<feature type="binding site" evidence="6">
    <location>
        <position position="902"/>
    </location>
    <ligand>
        <name>Mg(2+)</name>
        <dbReference type="ChEBI" id="CHEBI:18420"/>
        <label>1</label>
    </ligand>
</feature>
<organism evidence="10 11">
    <name type="scientific">Chara braunii</name>
    <name type="common">Braun's stonewort</name>
    <dbReference type="NCBI Taxonomy" id="69332"/>
    <lineage>
        <taxon>Eukaryota</taxon>
        <taxon>Viridiplantae</taxon>
        <taxon>Streptophyta</taxon>
        <taxon>Charophyceae</taxon>
        <taxon>Charales</taxon>
        <taxon>Characeae</taxon>
        <taxon>Chara</taxon>
    </lineage>
</organism>
<dbReference type="GO" id="GO:0008081">
    <property type="term" value="F:phosphoric diester hydrolase activity"/>
    <property type="evidence" value="ECO:0007669"/>
    <property type="project" value="TreeGrafter"/>
</dbReference>
<feature type="compositionally biased region" description="Basic residues" evidence="8">
    <location>
        <begin position="482"/>
        <end position="492"/>
    </location>
</feature>
<keyword evidence="3" id="KW-0378">Hydrolase</keyword>
<feature type="compositionally biased region" description="Polar residues" evidence="8">
    <location>
        <begin position="435"/>
        <end position="444"/>
    </location>
</feature>
<feature type="compositionally biased region" description="Gly residues" evidence="8">
    <location>
        <begin position="316"/>
        <end position="326"/>
    </location>
</feature>
<dbReference type="CDD" id="cd09076">
    <property type="entry name" value="L1-EN"/>
    <property type="match status" value="1"/>
</dbReference>
<dbReference type="InterPro" id="IPR005135">
    <property type="entry name" value="Endo/exonuclease/phosphatase"/>
</dbReference>
<sequence length="940" mass="103772">MCFDDGVYPTEIDPGEMVVQGREVRFKLNTSLDEIEVKWPKERTVMVIYKEAARFLAKNIKDDLARAFEDGWIVGNSDLQENTRRGRLKIEGPGVASYVARAREVAEYMKTEGQVEITLGADTYKILFKPWMTRAEFRELRRQEEDKMFWVMALQVPLDDMPFIYAQIERVIGKIILAHPTDADPSRPALVNGRFDLELEARSNMKEVLWVETAKGDVLEIKLACSETLKCRKCRQFFHTEQDCRRGGGTRFRGGGTAQSGFNQTQQQAPAGSSNGGNQGLGYQGPLGPRPGTLGQNGGATHPGQVCINPTFSPQGTGGGHHLGGGMKGGTMGGGGAYAGMAGTSGMAGRIHAGQLSGGQNNGGGLGYMGMPQSLGGQNGQAAMWQGGAAAEWILANGFHPTFWQGMLGGPGMIPTQGQEGGGAQQTWGIPSGIPNPQGNQRQPTGIRLPLRPQPLFGARQEEDVGRSRQADRGAETSLGRSKSRTPGKQRRLSTTSQLELTPEPSGDSRLSRSGSEKSITQEGGLGTPGQKTTRDRRLATAKGQSTELAQYIVPLVCTTIRNMQWVITWQKGAEPWLIFGHAVPDMPNIVDIEKYLKILYLDAFPMRVIPDVVMPRILFGPTDNKIKFYVPLIDARLTEGKLTELEALGLRLVPLVVFAEARKQELVRLMVSPLMITADALAEVKGFGDTSGRCKRARVKTWIHENKVSVACFQETKLNNDKISTLGRWWDGPQIWAAARGTKGGVGILIHRSLDAVIEDYYPDLWGRWVWVVLSQGEFRWAVASVYAPVERKERCSFLEELRVSLPDVDEVVIGGDWNMVLDTASNQRTNGCPKDVLAMVDLMADLDLHDVYRDLNLMEEGYTWFSHRGKGRRLDYLLAGGRTREKVISIAEGINPISDHKPVIGSFKFRPDNPRGRGYFKLNTINLKDMNLKEWTQE</sequence>
<evidence type="ECO:0000256" key="8">
    <source>
        <dbReference type="SAM" id="MobiDB-lite"/>
    </source>
</evidence>
<evidence type="ECO:0000256" key="4">
    <source>
        <dbReference type="ARBA" id="ARBA00022842"/>
    </source>
</evidence>
<dbReference type="InterPro" id="IPR004808">
    <property type="entry name" value="AP_endonuc_1"/>
</dbReference>
<feature type="active site" description="Proton donor/acceptor" evidence="5">
    <location>
        <position position="818"/>
    </location>
</feature>
<evidence type="ECO:0000313" key="11">
    <source>
        <dbReference type="Proteomes" id="UP000265515"/>
    </source>
</evidence>
<feature type="site" description="Transition state stabilizer" evidence="7">
    <location>
        <position position="820"/>
    </location>
</feature>
<evidence type="ECO:0000256" key="6">
    <source>
        <dbReference type="PIRSR" id="PIRSR604808-2"/>
    </source>
</evidence>
<feature type="binding site" evidence="6">
    <location>
        <position position="818"/>
    </location>
    <ligand>
        <name>Mg(2+)</name>
        <dbReference type="ChEBI" id="CHEBI:18420"/>
        <label>1</label>
    </ligand>
</feature>
<feature type="site" description="Important for catalytic activity" evidence="7">
    <location>
        <position position="877"/>
    </location>
</feature>
<feature type="site" description="Interaction with DNA substrate" evidence="7">
    <location>
        <position position="902"/>
    </location>
</feature>
<feature type="active site" evidence="5">
    <location>
        <position position="788"/>
    </location>
</feature>
<evidence type="ECO:0000256" key="3">
    <source>
        <dbReference type="ARBA" id="ARBA00022801"/>
    </source>
</evidence>
<proteinExistence type="inferred from homology"/>
<feature type="domain" description="Endonuclease/exonuclease/phosphatase" evidence="9">
    <location>
        <begin position="695"/>
        <end position="902"/>
    </location>
</feature>
<gene>
    <name evidence="10" type="ORF">CBR_g38831</name>
</gene>
<dbReference type="PANTHER" id="PTHR22748">
    <property type="entry name" value="AP ENDONUCLEASE"/>
    <property type="match status" value="1"/>
</dbReference>
<feature type="compositionally biased region" description="Polar residues" evidence="8">
    <location>
        <begin position="259"/>
        <end position="273"/>
    </location>
</feature>
<dbReference type="GO" id="GO:0005634">
    <property type="term" value="C:nucleus"/>
    <property type="evidence" value="ECO:0007669"/>
    <property type="project" value="TreeGrafter"/>
</dbReference>
<feature type="binding site" evidence="6">
    <location>
        <position position="820"/>
    </location>
    <ligand>
        <name>Mg(2+)</name>
        <dbReference type="ChEBI" id="CHEBI:18420"/>
        <label>1</label>
    </ligand>
</feature>
<feature type="region of interest" description="Disordered" evidence="8">
    <location>
        <begin position="410"/>
        <end position="542"/>
    </location>
</feature>
<dbReference type="GO" id="GO:0003906">
    <property type="term" value="F:DNA-(apurinic or apyrimidinic site) endonuclease activity"/>
    <property type="evidence" value="ECO:0007669"/>
    <property type="project" value="TreeGrafter"/>
</dbReference>
<feature type="region of interest" description="Disordered" evidence="8">
    <location>
        <begin position="245"/>
        <end position="326"/>
    </location>
</feature>
<keyword evidence="2 6" id="KW-0479">Metal-binding</keyword>
<evidence type="ECO:0000256" key="7">
    <source>
        <dbReference type="PIRSR" id="PIRSR604808-3"/>
    </source>
</evidence>
<feature type="compositionally biased region" description="Polar residues" evidence="8">
    <location>
        <begin position="512"/>
        <end position="522"/>
    </location>
</feature>
<dbReference type="Gramene" id="GBG84549">
    <property type="protein sequence ID" value="GBG84549"/>
    <property type="gene ID" value="CBR_g38831"/>
</dbReference>
<evidence type="ECO:0000259" key="9">
    <source>
        <dbReference type="Pfam" id="PF03372"/>
    </source>
</evidence>
<comment type="cofactor">
    <cofactor evidence="6">
        <name>Mg(2+)</name>
        <dbReference type="ChEBI" id="CHEBI:18420"/>
    </cofactor>
    <cofactor evidence="6">
        <name>Mn(2+)</name>
        <dbReference type="ChEBI" id="CHEBI:29035"/>
    </cofactor>
    <text evidence="6">Probably binds two magnesium or manganese ions per subunit.</text>
</comment>
<evidence type="ECO:0000256" key="5">
    <source>
        <dbReference type="PIRSR" id="PIRSR604808-1"/>
    </source>
</evidence>
<feature type="active site" description="Proton acceptor" evidence="5">
    <location>
        <position position="902"/>
    </location>
</feature>
<keyword evidence="6" id="KW-0464">Manganese</keyword>
<comment type="caution">
    <text evidence="10">The sequence shown here is derived from an EMBL/GenBank/DDBJ whole genome shotgun (WGS) entry which is preliminary data.</text>
</comment>
<dbReference type="EMBL" id="BFEA01000480">
    <property type="protein sequence ID" value="GBG84549.1"/>
    <property type="molecule type" value="Genomic_DNA"/>
</dbReference>
<comment type="similarity">
    <text evidence="1">Belongs to the DNA repair enzymes AP/ExoA family.</text>
</comment>
<dbReference type="OrthoDB" id="9805389at2759"/>
<dbReference type="Gene3D" id="3.60.10.10">
    <property type="entry name" value="Endonuclease/exonuclease/phosphatase"/>
    <property type="match status" value="1"/>
</dbReference>
<dbReference type="GO" id="GO:0008311">
    <property type="term" value="F:double-stranded DNA 3'-5' DNA exonuclease activity"/>
    <property type="evidence" value="ECO:0007669"/>
    <property type="project" value="TreeGrafter"/>
</dbReference>
<feature type="compositionally biased region" description="Gly residues" evidence="8">
    <location>
        <begin position="247"/>
        <end position="258"/>
    </location>
</feature>
<dbReference type="InterPro" id="IPR036691">
    <property type="entry name" value="Endo/exonu/phosph_ase_sf"/>
</dbReference>
<dbReference type="GO" id="GO:0006284">
    <property type="term" value="P:base-excision repair"/>
    <property type="evidence" value="ECO:0007669"/>
    <property type="project" value="TreeGrafter"/>
</dbReference>